<sequence>MDTIEQKRIKTTKRTKKGRHEDRLNHWASHRMALVSPNVPVCQALKEKIKSEIERSSRRITDQFRDAVPYRPKLQDLKDAEGKSKKAIQMTKERIAEWMGDPK</sequence>
<feature type="compositionally biased region" description="Basic residues" evidence="1">
    <location>
        <begin position="9"/>
        <end position="18"/>
    </location>
</feature>
<protein>
    <submittedName>
        <fullName evidence="2">Uncharacterized protein</fullName>
    </submittedName>
</protein>
<dbReference type="AlphaFoldDB" id="M1DRA2"/>
<name>M1DRA2_SOLTU</name>
<keyword evidence="3" id="KW-1185">Reference proteome</keyword>
<dbReference type="HOGENOM" id="CLU_2282436_0_0_1"/>
<reference evidence="2" key="2">
    <citation type="submission" date="2015-06" db="UniProtKB">
        <authorList>
            <consortium name="EnsemblPlants"/>
        </authorList>
    </citation>
    <scope>IDENTIFICATION</scope>
    <source>
        <strain evidence="2">DM1-3 516 R44</strain>
    </source>
</reference>
<reference evidence="3" key="1">
    <citation type="journal article" date="2011" name="Nature">
        <title>Genome sequence and analysis of the tuber crop potato.</title>
        <authorList>
            <consortium name="The Potato Genome Sequencing Consortium"/>
        </authorList>
    </citation>
    <scope>NUCLEOTIDE SEQUENCE [LARGE SCALE GENOMIC DNA]</scope>
    <source>
        <strain evidence="3">cv. DM1-3 516 R44</strain>
    </source>
</reference>
<dbReference type="PaxDb" id="4113-PGSC0003DMT400093114"/>
<dbReference type="Gramene" id="PGSC0003DMT400093114">
    <property type="protein sequence ID" value="PGSC0003DMT400093114"/>
    <property type="gene ID" value="PGSC0003DMG400042685"/>
</dbReference>
<accession>M1DRA2</accession>
<dbReference type="Proteomes" id="UP000011115">
    <property type="component" value="Unassembled WGS sequence"/>
</dbReference>
<organism evidence="2 3">
    <name type="scientific">Solanum tuberosum</name>
    <name type="common">Potato</name>
    <dbReference type="NCBI Taxonomy" id="4113"/>
    <lineage>
        <taxon>Eukaryota</taxon>
        <taxon>Viridiplantae</taxon>
        <taxon>Streptophyta</taxon>
        <taxon>Embryophyta</taxon>
        <taxon>Tracheophyta</taxon>
        <taxon>Spermatophyta</taxon>
        <taxon>Magnoliopsida</taxon>
        <taxon>eudicotyledons</taxon>
        <taxon>Gunneridae</taxon>
        <taxon>Pentapetalae</taxon>
        <taxon>asterids</taxon>
        <taxon>lamiids</taxon>
        <taxon>Solanales</taxon>
        <taxon>Solanaceae</taxon>
        <taxon>Solanoideae</taxon>
        <taxon>Solaneae</taxon>
        <taxon>Solanum</taxon>
    </lineage>
</organism>
<evidence type="ECO:0000313" key="2">
    <source>
        <dbReference type="EnsemblPlants" id="PGSC0003DMT400093114"/>
    </source>
</evidence>
<evidence type="ECO:0000313" key="3">
    <source>
        <dbReference type="Proteomes" id="UP000011115"/>
    </source>
</evidence>
<evidence type="ECO:0000256" key="1">
    <source>
        <dbReference type="SAM" id="MobiDB-lite"/>
    </source>
</evidence>
<feature type="region of interest" description="Disordered" evidence="1">
    <location>
        <begin position="1"/>
        <end position="21"/>
    </location>
</feature>
<dbReference type="EnsemblPlants" id="PGSC0003DMT400093114">
    <property type="protein sequence ID" value="PGSC0003DMT400093114"/>
    <property type="gene ID" value="PGSC0003DMG400042685"/>
</dbReference>
<proteinExistence type="predicted"/>
<dbReference type="InParanoid" id="M1DRA2"/>